<sequence>MKKEKLVKKYDNHVNMYEKHRCNPTLAQWRKQLIENNVQGKVLEVGVGVGANFPHYDQENVHITAVDFSSEMLKSAKQTAEHYQLNANFIQEDVEKLHFERDSFECIVSTLSLCSYPNPIDVLNHFNDWCKEGGTILLMEHGLSSNSFLSVTQKVIDPVFRRISGCHCDRDILKLIEMSNLQINKVEGYWLDIISLVWAKPNKVN</sequence>
<accession>A0A4Y8IEU4</accession>
<dbReference type="AlphaFoldDB" id="A0A4Y8IEU4"/>
<dbReference type="Gene3D" id="3.40.50.150">
    <property type="entry name" value="Vaccinia Virus protein VP39"/>
    <property type="match status" value="1"/>
</dbReference>
<dbReference type="InterPro" id="IPR029063">
    <property type="entry name" value="SAM-dependent_MTases_sf"/>
</dbReference>
<proteinExistence type="predicted"/>
<dbReference type="Pfam" id="PF13649">
    <property type="entry name" value="Methyltransf_25"/>
    <property type="match status" value="1"/>
</dbReference>
<organism evidence="2 3">
    <name type="scientific">Filobacillus milosensis</name>
    <dbReference type="NCBI Taxonomy" id="94137"/>
    <lineage>
        <taxon>Bacteria</taxon>
        <taxon>Bacillati</taxon>
        <taxon>Bacillota</taxon>
        <taxon>Bacilli</taxon>
        <taxon>Bacillales</taxon>
        <taxon>Bacillaceae</taxon>
        <taxon>Filobacillus</taxon>
    </lineage>
</organism>
<dbReference type="InterPro" id="IPR041698">
    <property type="entry name" value="Methyltransf_25"/>
</dbReference>
<dbReference type="CDD" id="cd02440">
    <property type="entry name" value="AdoMet_MTases"/>
    <property type="match status" value="1"/>
</dbReference>
<dbReference type="InterPro" id="IPR052356">
    <property type="entry name" value="Thiol_S-MT"/>
</dbReference>
<dbReference type="EMBL" id="SOPW01000025">
    <property type="protein sequence ID" value="TFB13472.1"/>
    <property type="molecule type" value="Genomic_DNA"/>
</dbReference>
<feature type="domain" description="Methyltransferase" evidence="1">
    <location>
        <begin position="42"/>
        <end position="134"/>
    </location>
</feature>
<gene>
    <name evidence="2" type="ORF">E3U55_15985</name>
</gene>
<dbReference type="GO" id="GO:0032259">
    <property type="term" value="P:methylation"/>
    <property type="evidence" value="ECO:0007669"/>
    <property type="project" value="UniProtKB-KW"/>
</dbReference>
<dbReference type="Proteomes" id="UP000297975">
    <property type="component" value="Unassembled WGS sequence"/>
</dbReference>
<dbReference type="GO" id="GO:0008168">
    <property type="term" value="F:methyltransferase activity"/>
    <property type="evidence" value="ECO:0007669"/>
    <property type="project" value="UniProtKB-KW"/>
</dbReference>
<comment type="caution">
    <text evidence="2">The sequence shown here is derived from an EMBL/GenBank/DDBJ whole genome shotgun (WGS) entry which is preliminary data.</text>
</comment>
<dbReference type="SUPFAM" id="SSF53335">
    <property type="entry name" value="S-adenosyl-L-methionine-dependent methyltransferases"/>
    <property type="match status" value="1"/>
</dbReference>
<evidence type="ECO:0000313" key="2">
    <source>
        <dbReference type="EMBL" id="TFB13472.1"/>
    </source>
</evidence>
<evidence type="ECO:0000313" key="3">
    <source>
        <dbReference type="Proteomes" id="UP000297975"/>
    </source>
</evidence>
<evidence type="ECO:0000259" key="1">
    <source>
        <dbReference type="Pfam" id="PF13649"/>
    </source>
</evidence>
<dbReference type="OrthoDB" id="9772751at2"/>
<dbReference type="PANTHER" id="PTHR45036">
    <property type="entry name" value="METHYLTRANSFERASE LIKE 7B"/>
    <property type="match status" value="1"/>
</dbReference>
<dbReference type="RefSeq" id="WP_134341483.1">
    <property type="nucleotide sequence ID" value="NZ_SOPW01000025.1"/>
</dbReference>
<keyword evidence="2" id="KW-0808">Transferase</keyword>
<protein>
    <submittedName>
        <fullName evidence="2">Class I SAM-dependent methyltransferase</fullName>
    </submittedName>
</protein>
<dbReference type="PANTHER" id="PTHR45036:SF1">
    <property type="entry name" value="METHYLTRANSFERASE LIKE 7A"/>
    <property type="match status" value="1"/>
</dbReference>
<keyword evidence="2" id="KW-0489">Methyltransferase</keyword>
<reference evidence="2 3" key="1">
    <citation type="submission" date="2019-03" db="EMBL/GenBank/DDBJ databases">
        <authorList>
            <person name="He R.-H."/>
        </authorList>
    </citation>
    <scope>NUCLEOTIDE SEQUENCE [LARGE SCALE GENOMIC DNA]</scope>
    <source>
        <strain evidence="3">SH 714</strain>
    </source>
</reference>
<keyword evidence="3" id="KW-1185">Reference proteome</keyword>
<name>A0A4Y8IEU4_9BACI</name>